<name>A0A9N9SKM8_PHACE</name>
<evidence type="ECO:0000313" key="2">
    <source>
        <dbReference type="Proteomes" id="UP001153737"/>
    </source>
</evidence>
<protein>
    <submittedName>
        <fullName evidence="1">Uncharacterized protein</fullName>
    </submittedName>
</protein>
<sequence length="145" mass="16961">MVAKTDEFICLFGENYLKKHKRKQMAIVCFNEMRELARLLIALREATVIENHSLADAIDPVMFDTVDNNPYLFAYPDTIRWTRGDVAIRRFTKKADLEYPNEITANKSRKQIAAVMQILNLNKEESEQFAQSMAHTEKTHNEFYK</sequence>
<organism evidence="1 2">
    <name type="scientific">Phaedon cochleariae</name>
    <name type="common">Mustard beetle</name>
    <dbReference type="NCBI Taxonomy" id="80249"/>
    <lineage>
        <taxon>Eukaryota</taxon>
        <taxon>Metazoa</taxon>
        <taxon>Ecdysozoa</taxon>
        <taxon>Arthropoda</taxon>
        <taxon>Hexapoda</taxon>
        <taxon>Insecta</taxon>
        <taxon>Pterygota</taxon>
        <taxon>Neoptera</taxon>
        <taxon>Endopterygota</taxon>
        <taxon>Coleoptera</taxon>
        <taxon>Polyphaga</taxon>
        <taxon>Cucujiformia</taxon>
        <taxon>Chrysomeloidea</taxon>
        <taxon>Chrysomelidae</taxon>
        <taxon>Chrysomelinae</taxon>
        <taxon>Chrysomelini</taxon>
        <taxon>Phaedon</taxon>
    </lineage>
</organism>
<dbReference type="Proteomes" id="UP001153737">
    <property type="component" value="Chromosome 4"/>
</dbReference>
<gene>
    <name evidence="1" type="ORF">PHAECO_LOCUS8070</name>
</gene>
<dbReference type="OrthoDB" id="6783964at2759"/>
<dbReference type="EMBL" id="OU896710">
    <property type="protein sequence ID" value="CAG9820691.1"/>
    <property type="molecule type" value="Genomic_DNA"/>
</dbReference>
<reference evidence="1" key="1">
    <citation type="submission" date="2022-01" db="EMBL/GenBank/DDBJ databases">
        <authorList>
            <person name="King R."/>
        </authorList>
    </citation>
    <scope>NUCLEOTIDE SEQUENCE</scope>
</reference>
<keyword evidence="2" id="KW-1185">Reference proteome</keyword>
<reference evidence="1" key="2">
    <citation type="submission" date="2022-10" db="EMBL/GenBank/DDBJ databases">
        <authorList>
            <consortium name="ENA_rothamsted_submissions"/>
            <consortium name="culmorum"/>
            <person name="King R."/>
        </authorList>
    </citation>
    <scope>NUCLEOTIDE SEQUENCE</scope>
</reference>
<evidence type="ECO:0000313" key="1">
    <source>
        <dbReference type="EMBL" id="CAG9820691.1"/>
    </source>
</evidence>
<accession>A0A9N9SKM8</accession>
<proteinExistence type="predicted"/>
<dbReference type="PANTHER" id="PTHR33480">
    <property type="entry name" value="SET DOMAIN-CONTAINING PROTEIN-RELATED"/>
    <property type="match status" value="1"/>
</dbReference>
<dbReference type="AlphaFoldDB" id="A0A9N9SKM8"/>